<evidence type="ECO:0000256" key="1">
    <source>
        <dbReference type="SAM" id="Phobius"/>
    </source>
</evidence>
<sequence>MSRDPIEEYLKDPDRRAKIFLILTWGMILTRILIVIGLIIFILVLLGIIRAPL</sequence>
<keyword evidence="3" id="KW-1185">Reference proteome</keyword>
<gene>
    <name evidence="2" type="ORF">MTTB_04540</name>
</gene>
<keyword evidence="1" id="KW-0812">Transmembrane</keyword>
<feature type="transmembrane region" description="Helical" evidence="1">
    <location>
        <begin position="20"/>
        <end position="49"/>
    </location>
</feature>
<protein>
    <submittedName>
        <fullName evidence="2">Uncharacterized protein</fullName>
    </submittedName>
</protein>
<reference evidence="2 3" key="1">
    <citation type="submission" date="2022-04" db="EMBL/GenBank/DDBJ databases">
        <title>Complete genome of Methanothermobacter tenebrarum strain RMAS.</title>
        <authorList>
            <person name="Nakamura K."/>
            <person name="Oshima K."/>
            <person name="Hattori M."/>
            <person name="Kamagata Y."/>
            <person name="Takamizawa K."/>
        </authorList>
    </citation>
    <scope>NUCLEOTIDE SEQUENCE [LARGE SCALE GENOMIC DNA]</scope>
    <source>
        <strain evidence="2 3">RMAS</strain>
    </source>
</reference>
<name>A0ABN6PCY2_9EURY</name>
<dbReference type="GeneID" id="71964968"/>
<keyword evidence="1" id="KW-1133">Transmembrane helix</keyword>
<keyword evidence="1" id="KW-0472">Membrane</keyword>
<accession>A0ABN6PCY2</accession>
<dbReference type="RefSeq" id="WP_248564918.1">
    <property type="nucleotide sequence ID" value="NZ_AP025698.1"/>
</dbReference>
<dbReference type="Proteomes" id="UP000831817">
    <property type="component" value="Chromosome"/>
</dbReference>
<proteinExistence type="predicted"/>
<evidence type="ECO:0000313" key="2">
    <source>
        <dbReference type="EMBL" id="BDH79075.1"/>
    </source>
</evidence>
<dbReference type="EMBL" id="AP025698">
    <property type="protein sequence ID" value="BDH79075.1"/>
    <property type="molecule type" value="Genomic_DNA"/>
</dbReference>
<organism evidence="2 3">
    <name type="scientific">Methanothermobacter tenebrarum</name>
    <dbReference type="NCBI Taxonomy" id="680118"/>
    <lineage>
        <taxon>Archaea</taxon>
        <taxon>Methanobacteriati</taxon>
        <taxon>Methanobacteriota</taxon>
        <taxon>Methanomada group</taxon>
        <taxon>Methanobacteria</taxon>
        <taxon>Methanobacteriales</taxon>
        <taxon>Methanobacteriaceae</taxon>
        <taxon>Methanothermobacter</taxon>
    </lineage>
</organism>
<evidence type="ECO:0000313" key="3">
    <source>
        <dbReference type="Proteomes" id="UP000831817"/>
    </source>
</evidence>